<dbReference type="GO" id="GO:0008703">
    <property type="term" value="F:5-amino-6-(5-phosphoribosylamino)uracil reductase activity"/>
    <property type="evidence" value="ECO:0007669"/>
    <property type="project" value="InterPro"/>
</dbReference>
<accession>A0A2N9JF41</accession>
<dbReference type="OrthoDB" id="3471498at2"/>
<organism evidence="2 3">
    <name type="scientific">Micropruina glycogenica</name>
    <dbReference type="NCBI Taxonomy" id="75385"/>
    <lineage>
        <taxon>Bacteria</taxon>
        <taxon>Bacillati</taxon>
        <taxon>Actinomycetota</taxon>
        <taxon>Actinomycetes</taxon>
        <taxon>Propionibacteriales</taxon>
        <taxon>Nocardioidaceae</taxon>
        <taxon>Micropruina</taxon>
    </lineage>
</organism>
<reference evidence="2 3" key="1">
    <citation type="submission" date="2018-02" db="EMBL/GenBank/DDBJ databases">
        <authorList>
            <person name="Cohen D.B."/>
            <person name="Kent A.D."/>
        </authorList>
    </citation>
    <scope>NUCLEOTIDE SEQUENCE [LARGE SCALE GENOMIC DNA]</scope>
    <source>
        <strain evidence="2">1</strain>
    </source>
</reference>
<name>A0A2N9JF41_9ACTN</name>
<dbReference type="InterPro" id="IPR024072">
    <property type="entry name" value="DHFR-like_dom_sf"/>
</dbReference>
<keyword evidence="3" id="KW-1185">Reference proteome</keyword>
<dbReference type="PANTHER" id="PTHR38011">
    <property type="entry name" value="DIHYDROFOLATE REDUCTASE FAMILY PROTEIN (AFU_ORTHOLOGUE AFUA_8G06820)"/>
    <property type="match status" value="1"/>
</dbReference>
<dbReference type="Proteomes" id="UP000238164">
    <property type="component" value="Chromosome 1"/>
</dbReference>
<evidence type="ECO:0000313" key="3">
    <source>
        <dbReference type="Proteomes" id="UP000238164"/>
    </source>
</evidence>
<dbReference type="SUPFAM" id="SSF53597">
    <property type="entry name" value="Dihydrofolate reductase-like"/>
    <property type="match status" value="1"/>
</dbReference>
<sequence>MATITAFESITLGGVMQGPGRPDEDTRGGFTHGGWGIGYQDDVLMQYAGEGMSKPGALLFGHRTYADVLGYWSSIGPNPFIDSLRSSTKFVVSRSAGTELAHPNSLLAGDAVDTVAALKQRHAGELMIMGSGELVGALHAAGLIDRYALQIYPIALGSGTRLFGEGERAKLTLERSLATTTGVLITEYAVERAAVAAVDTGRQD</sequence>
<protein>
    <submittedName>
        <fullName evidence="2">Deaminase</fullName>
    </submittedName>
</protein>
<dbReference type="Pfam" id="PF01872">
    <property type="entry name" value="RibD_C"/>
    <property type="match status" value="1"/>
</dbReference>
<dbReference type="AlphaFoldDB" id="A0A2N9JF41"/>
<dbReference type="InterPro" id="IPR002734">
    <property type="entry name" value="RibDG_C"/>
</dbReference>
<gene>
    <name evidence="2" type="ORF">MPLG2_0978</name>
</gene>
<dbReference type="GO" id="GO:0009231">
    <property type="term" value="P:riboflavin biosynthetic process"/>
    <property type="evidence" value="ECO:0007669"/>
    <property type="project" value="InterPro"/>
</dbReference>
<dbReference type="KEGG" id="mgg:MPLG2_0978"/>
<dbReference type="InterPro" id="IPR050765">
    <property type="entry name" value="Riboflavin_Biosynth_HTPR"/>
</dbReference>
<feature type="domain" description="Bacterial bifunctional deaminase-reductase C-terminal" evidence="1">
    <location>
        <begin position="85"/>
        <end position="184"/>
    </location>
</feature>
<dbReference type="EMBL" id="LT985188">
    <property type="protein sequence ID" value="SPD86014.1"/>
    <property type="molecule type" value="Genomic_DNA"/>
</dbReference>
<evidence type="ECO:0000259" key="1">
    <source>
        <dbReference type="Pfam" id="PF01872"/>
    </source>
</evidence>
<dbReference type="RefSeq" id="WP_105185104.1">
    <property type="nucleotide sequence ID" value="NZ_BAAAGO010000002.1"/>
</dbReference>
<dbReference type="PANTHER" id="PTHR38011:SF11">
    <property type="entry name" value="2,5-DIAMINO-6-RIBOSYLAMINO-4(3H)-PYRIMIDINONE 5'-PHOSPHATE REDUCTASE"/>
    <property type="match status" value="1"/>
</dbReference>
<evidence type="ECO:0000313" key="2">
    <source>
        <dbReference type="EMBL" id="SPD86014.1"/>
    </source>
</evidence>
<proteinExistence type="predicted"/>
<dbReference type="Gene3D" id="3.40.430.10">
    <property type="entry name" value="Dihydrofolate Reductase, subunit A"/>
    <property type="match status" value="1"/>
</dbReference>